<dbReference type="STRING" id="655015.B1812_12650"/>
<dbReference type="OrthoDB" id="9777830at2"/>
<dbReference type="CDD" id="cd02440">
    <property type="entry name" value="AdoMet_MTases"/>
    <property type="match status" value="1"/>
</dbReference>
<dbReference type="GO" id="GO:0008757">
    <property type="term" value="F:S-adenosylmethionine-dependent methyltransferase activity"/>
    <property type="evidence" value="ECO:0007669"/>
    <property type="project" value="InterPro"/>
</dbReference>
<feature type="domain" description="Methyltransferase type 11" evidence="1">
    <location>
        <begin position="59"/>
        <end position="154"/>
    </location>
</feature>
<dbReference type="PANTHER" id="PTHR42912:SF80">
    <property type="entry name" value="METHYLTRANSFERASE DOMAIN-CONTAINING PROTEIN"/>
    <property type="match status" value="1"/>
</dbReference>
<dbReference type="PANTHER" id="PTHR42912">
    <property type="entry name" value="METHYLTRANSFERASE"/>
    <property type="match status" value="1"/>
</dbReference>
<accession>A0A1W6MVZ9</accession>
<dbReference type="Gene3D" id="3.40.50.150">
    <property type="entry name" value="Vaccinia Virus protein VP39"/>
    <property type="match status" value="1"/>
</dbReference>
<dbReference type="SUPFAM" id="SSF53335">
    <property type="entry name" value="S-adenosyl-L-methionine-dependent methyltransferases"/>
    <property type="match status" value="1"/>
</dbReference>
<evidence type="ECO:0000259" key="1">
    <source>
        <dbReference type="Pfam" id="PF08241"/>
    </source>
</evidence>
<dbReference type="InterPro" id="IPR029063">
    <property type="entry name" value="SAM-dependent_MTases_sf"/>
</dbReference>
<dbReference type="InterPro" id="IPR013216">
    <property type="entry name" value="Methyltransf_11"/>
</dbReference>
<evidence type="ECO:0000313" key="3">
    <source>
        <dbReference type="Proteomes" id="UP000193978"/>
    </source>
</evidence>
<dbReference type="InterPro" id="IPR050508">
    <property type="entry name" value="Methyltransf_Superfamily"/>
</dbReference>
<name>A0A1W6MVZ9_9HYPH</name>
<protein>
    <submittedName>
        <fullName evidence="2">SAM-dependent methyltransferase</fullName>
    </submittedName>
</protein>
<keyword evidence="2" id="KW-0808">Transferase</keyword>
<sequence length="225" mass="24927">MSAFPQSQRQAEQRPGDDYNVETAYARWAPMYDFIFAKWLEPGRRAAAAAASGTDGPILDVGVGTGLELPLFSPAASVVGVDLSEPMLHLAKRRVRRKRLAQVEGLACMDACRLGFKDSSFGCAALMYVLSVTPEPAAILNEVARVVRPGGEIISIGRISPELPALAALEIWVGRRFGSQIGWRPHFPWKVFDDWLKSRADMRLVERRRIAPLGLFTLVRIQRIP</sequence>
<dbReference type="GO" id="GO:0032259">
    <property type="term" value="P:methylation"/>
    <property type="evidence" value="ECO:0007669"/>
    <property type="project" value="UniProtKB-KW"/>
</dbReference>
<proteinExistence type="predicted"/>
<keyword evidence="2" id="KW-0489">Methyltransferase</keyword>
<dbReference type="Proteomes" id="UP000193978">
    <property type="component" value="Chromosome"/>
</dbReference>
<dbReference type="AlphaFoldDB" id="A0A1W6MVZ9"/>
<dbReference type="KEGG" id="mbry:B1812_12650"/>
<keyword evidence="3" id="KW-1185">Reference proteome</keyword>
<gene>
    <name evidence="2" type="ORF">B1812_12650</name>
</gene>
<organism evidence="2 3">
    <name type="scientific">Methylocystis bryophila</name>
    <dbReference type="NCBI Taxonomy" id="655015"/>
    <lineage>
        <taxon>Bacteria</taxon>
        <taxon>Pseudomonadati</taxon>
        <taxon>Pseudomonadota</taxon>
        <taxon>Alphaproteobacteria</taxon>
        <taxon>Hyphomicrobiales</taxon>
        <taxon>Methylocystaceae</taxon>
        <taxon>Methylocystis</taxon>
    </lineage>
</organism>
<evidence type="ECO:0000313" key="2">
    <source>
        <dbReference type="EMBL" id="ARN81788.1"/>
    </source>
</evidence>
<dbReference type="Pfam" id="PF08241">
    <property type="entry name" value="Methyltransf_11"/>
    <property type="match status" value="1"/>
</dbReference>
<dbReference type="RefSeq" id="WP_085771905.1">
    <property type="nucleotide sequence ID" value="NZ_AP027149.1"/>
</dbReference>
<dbReference type="EMBL" id="CP019948">
    <property type="protein sequence ID" value="ARN81788.1"/>
    <property type="molecule type" value="Genomic_DNA"/>
</dbReference>
<reference evidence="2 3" key="1">
    <citation type="submission" date="2017-02" db="EMBL/GenBank/DDBJ databases">
        <authorList>
            <person name="Peterson S.W."/>
        </authorList>
    </citation>
    <scope>NUCLEOTIDE SEQUENCE [LARGE SCALE GENOMIC DNA]</scope>
    <source>
        <strain evidence="2 3">S285</strain>
    </source>
</reference>